<comment type="caution">
    <text evidence="1">The sequence shown here is derived from an EMBL/GenBank/DDBJ whole genome shotgun (WGS) entry which is preliminary data.</text>
</comment>
<keyword evidence="2" id="KW-1185">Reference proteome</keyword>
<dbReference type="EMBL" id="QLII01000003">
    <property type="protein sequence ID" value="RAI73029.1"/>
    <property type="molecule type" value="Genomic_DNA"/>
</dbReference>
<dbReference type="Proteomes" id="UP000249016">
    <property type="component" value="Unassembled WGS sequence"/>
</dbReference>
<organism evidence="1 2">
    <name type="scientific">Spirosoma telluris</name>
    <dbReference type="NCBI Taxonomy" id="2183553"/>
    <lineage>
        <taxon>Bacteria</taxon>
        <taxon>Pseudomonadati</taxon>
        <taxon>Bacteroidota</taxon>
        <taxon>Cytophagia</taxon>
        <taxon>Cytophagales</taxon>
        <taxon>Cytophagaceae</taxon>
        <taxon>Spirosoma</taxon>
    </lineage>
</organism>
<protein>
    <submittedName>
        <fullName evidence="1">Uncharacterized protein</fullName>
    </submittedName>
</protein>
<dbReference type="AlphaFoldDB" id="A0A327NFJ9"/>
<evidence type="ECO:0000313" key="2">
    <source>
        <dbReference type="Proteomes" id="UP000249016"/>
    </source>
</evidence>
<gene>
    <name evidence="1" type="ORF">HMF3257_38590</name>
</gene>
<sequence length="112" mass="12615">MKNNVFNRIEPLHERIQEMLLSQLPADLGHTASIGFRVPHGPDHFYVPLIVELTPDNAEDAFSVSALQRGLSVPPMSCYDVTVEMNGAGTFLKFYIKIPNQLQEDMKVMVDE</sequence>
<evidence type="ECO:0000313" key="1">
    <source>
        <dbReference type="EMBL" id="RAI73029.1"/>
    </source>
</evidence>
<accession>A0A327NFJ9</accession>
<proteinExistence type="predicted"/>
<name>A0A327NFJ9_9BACT</name>
<reference evidence="1 2" key="1">
    <citation type="submission" date="2018-06" db="EMBL/GenBank/DDBJ databases">
        <title>Spirosoma sp. HMF3257 Genome sequencing and assembly.</title>
        <authorList>
            <person name="Kang H."/>
            <person name="Cha I."/>
            <person name="Kim H."/>
            <person name="Kang J."/>
            <person name="Joh K."/>
        </authorList>
    </citation>
    <scope>NUCLEOTIDE SEQUENCE [LARGE SCALE GENOMIC DNA]</scope>
    <source>
        <strain evidence="1 2">HMF3257</strain>
    </source>
</reference>
<dbReference type="RefSeq" id="WP_111351257.1">
    <property type="nucleotide sequence ID" value="NZ_QLII01000003.1"/>
</dbReference>